<dbReference type="EMBL" id="JAFCIX010000026">
    <property type="protein sequence ID" value="KAH6600849.1"/>
    <property type="molecule type" value="Genomic_DNA"/>
</dbReference>
<proteinExistence type="predicted"/>
<dbReference type="SUPFAM" id="SSF54277">
    <property type="entry name" value="CAD &amp; PB1 domains"/>
    <property type="match status" value="1"/>
</dbReference>
<keyword evidence="2" id="KW-1185">Reference proteome</keyword>
<reference evidence="1 2" key="1">
    <citation type="submission" date="2021-02" db="EMBL/GenBank/DDBJ databases">
        <title>Variation within the Batrachochytrium salamandrivorans European outbreak.</title>
        <authorList>
            <person name="Kelly M."/>
            <person name="Pasmans F."/>
            <person name="Shea T.P."/>
            <person name="Munoz J.F."/>
            <person name="Carranza S."/>
            <person name="Cuomo C.A."/>
            <person name="Martel A."/>
        </authorList>
    </citation>
    <scope>NUCLEOTIDE SEQUENCE [LARGE SCALE GENOMIC DNA]</scope>
    <source>
        <strain evidence="1 2">AMFP18/2</strain>
    </source>
</reference>
<gene>
    <name evidence="1" type="ORF">BASA50_002017</name>
</gene>
<accession>A0ABQ8FMI1</accession>
<sequence length="416" mass="46386">MFYQASRLGFSDMITSVDSVPSDTACADDHSCHVYSVGTMTSDQTRLPRHTEPTAFKIQFQSETRLVSTDMCVDNGTYHCDAFTSLRDRAATLFHLDKVDFCSLGFKWQDADGDWIIISSVADLVESVSWFKLGRTRQHAAQRSSLCTITTSQERVGGIHPLADHCMRLMLVFLNPLSKLIHITDKALVMHDLESMISHHVSMNDLHTTNQDIYSRIIELVEKMASSVDKKPVVSSPVLMPLASPNTSEPLHTDSIHTYSDLHPLLSSETDCTLDVEASSLYQTPKLHDLINLLQYPTIPTSYMQPSNTHMDMLSCHDIDVEDPIAFDLEHLMQCVNNLQKDYPINYAPSLLIEYVEDTPTSVVSFTSAIGPLGSHDSRLSAWGSEDPALLDSGDSLAVPMFDDDFAVDDFVLVDF</sequence>
<name>A0ABQ8FMI1_9FUNG</name>
<organism evidence="1 2">
    <name type="scientific">Batrachochytrium salamandrivorans</name>
    <dbReference type="NCBI Taxonomy" id="1357716"/>
    <lineage>
        <taxon>Eukaryota</taxon>
        <taxon>Fungi</taxon>
        <taxon>Fungi incertae sedis</taxon>
        <taxon>Chytridiomycota</taxon>
        <taxon>Chytridiomycota incertae sedis</taxon>
        <taxon>Chytridiomycetes</taxon>
        <taxon>Rhizophydiales</taxon>
        <taxon>Rhizophydiales incertae sedis</taxon>
        <taxon>Batrachochytrium</taxon>
    </lineage>
</organism>
<evidence type="ECO:0000313" key="1">
    <source>
        <dbReference type="EMBL" id="KAH6600849.1"/>
    </source>
</evidence>
<dbReference type="CDD" id="cd05992">
    <property type="entry name" value="PB1"/>
    <property type="match status" value="1"/>
</dbReference>
<evidence type="ECO:0000313" key="2">
    <source>
        <dbReference type="Proteomes" id="UP001648503"/>
    </source>
</evidence>
<protein>
    <recommendedName>
        <fullName evidence="3">PB1 domain-containing protein</fullName>
    </recommendedName>
</protein>
<dbReference type="Proteomes" id="UP001648503">
    <property type="component" value="Unassembled WGS sequence"/>
</dbReference>
<comment type="caution">
    <text evidence="1">The sequence shown here is derived from an EMBL/GenBank/DDBJ whole genome shotgun (WGS) entry which is preliminary data.</text>
</comment>
<evidence type="ECO:0008006" key="3">
    <source>
        <dbReference type="Google" id="ProtNLM"/>
    </source>
</evidence>